<gene>
    <name evidence="2" type="ORF">COA71_10720</name>
</gene>
<proteinExistence type="predicted"/>
<dbReference type="Proteomes" id="UP000228987">
    <property type="component" value="Unassembled WGS sequence"/>
</dbReference>
<dbReference type="Pfam" id="PF03551">
    <property type="entry name" value="PadR"/>
    <property type="match status" value="1"/>
</dbReference>
<dbReference type="PANTHER" id="PTHR43252">
    <property type="entry name" value="TRANSCRIPTIONAL REGULATOR YQJI"/>
    <property type="match status" value="1"/>
</dbReference>
<evidence type="ECO:0000259" key="1">
    <source>
        <dbReference type="Pfam" id="PF03551"/>
    </source>
</evidence>
<evidence type="ECO:0000313" key="3">
    <source>
        <dbReference type="Proteomes" id="UP000228987"/>
    </source>
</evidence>
<name>A0A2A5CAU8_9GAMM</name>
<reference evidence="3" key="1">
    <citation type="submission" date="2017-08" db="EMBL/GenBank/DDBJ databases">
        <title>A dynamic microbial community with high functional redundancy inhabits the cold, oxic subseafloor aquifer.</title>
        <authorList>
            <person name="Tully B.J."/>
            <person name="Wheat C.G."/>
            <person name="Glazer B.T."/>
            <person name="Huber J.A."/>
        </authorList>
    </citation>
    <scope>NUCLEOTIDE SEQUENCE [LARGE SCALE GENOMIC DNA]</scope>
</reference>
<dbReference type="AlphaFoldDB" id="A0A2A5CAU8"/>
<dbReference type="InterPro" id="IPR036388">
    <property type="entry name" value="WH-like_DNA-bd_sf"/>
</dbReference>
<sequence>MNTKTLCLAVLSLGKASGYDIGKKLEDPFGHFVDAARSGVYPVLKCLEEEGLVQYEDVEQVALPNKKIYELTDKGRDLLKAELEVLAPVHKIRSQFMLLIFFADMLSEKRLETIFKERIQEMEHFLQDEPNWRRYVEGNKGQEFLLDYVHFKMASEKEFLEKNAWKLLKGLKTEEMEMENNDE</sequence>
<protein>
    <recommendedName>
        <fullName evidence="1">Transcription regulator PadR N-terminal domain-containing protein</fullName>
    </recommendedName>
</protein>
<comment type="caution">
    <text evidence="2">The sequence shown here is derived from an EMBL/GenBank/DDBJ whole genome shotgun (WGS) entry which is preliminary data.</text>
</comment>
<dbReference type="InterPro" id="IPR036390">
    <property type="entry name" value="WH_DNA-bd_sf"/>
</dbReference>
<dbReference type="SUPFAM" id="SSF46785">
    <property type="entry name" value="Winged helix' DNA-binding domain"/>
    <property type="match status" value="1"/>
</dbReference>
<dbReference type="Gene3D" id="1.10.10.10">
    <property type="entry name" value="Winged helix-like DNA-binding domain superfamily/Winged helix DNA-binding domain"/>
    <property type="match status" value="1"/>
</dbReference>
<dbReference type="InterPro" id="IPR005149">
    <property type="entry name" value="Tscrpt_reg_PadR_N"/>
</dbReference>
<accession>A0A2A5CAU8</accession>
<evidence type="ECO:0000313" key="2">
    <source>
        <dbReference type="EMBL" id="PCJ40705.1"/>
    </source>
</evidence>
<dbReference type="EMBL" id="NVWI01000008">
    <property type="protein sequence ID" value="PCJ40705.1"/>
    <property type="molecule type" value="Genomic_DNA"/>
</dbReference>
<feature type="domain" description="Transcription regulator PadR N-terminal" evidence="1">
    <location>
        <begin position="8"/>
        <end position="80"/>
    </location>
</feature>
<organism evidence="2 3">
    <name type="scientific">SAR86 cluster bacterium</name>
    <dbReference type="NCBI Taxonomy" id="2030880"/>
    <lineage>
        <taxon>Bacteria</taxon>
        <taxon>Pseudomonadati</taxon>
        <taxon>Pseudomonadota</taxon>
        <taxon>Gammaproteobacteria</taxon>
        <taxon>SAR86 cluster</taxon>
    </lineage>
</organism>
<dbReference type="PANTHER" id="PTHR43252:SF6">
    <property type="entry name" value="NEGATIVE TRANSCRIPTION REGULATOR PADR"/>
    <property type="match status" value="1"/>
</dbReference>